<dbReference type="Proteomes" id="UP001558713">
    <property type="component" value="Unassembled WGS sequence"/>
</dbReference>
<evidence type="ECO:0000313" key="2">
    <source>
        <dbReference type="EMBL" id="KAL1200358.1"/>
    </source>
</evidence>
<dbReference type="AlphaFoldDB" id="A0ABD1A0F8"/>
<keyword evidence="3" id="KW-1185">Reference proteome</keyword>
<evidence type="ECO:0000313" key="3">
    <source>
        <dbReference type="Proteomes" id="UP001558713"/>
    </source>
</evidence>
<name>A0ABD1A0F8_CARAN</name>
<organism evidence="2 3">
    <name type="scientific">Cardamine amara subsp. amara</name>
    <dbReference type="NCBI Taxonomy" id="228776"/>
    <lineage>
        <taxon>Eukaryota</taxon>
        <taxon>Viridiplantae</taxon>
        <taxon>Streptophyta</taxon>
        <taxon>Embryophyta</taxon>
        <taxon>Tracheophyta</taxon>
        <taxon>Spermatophyta</taxon>
        <taxon>Magnoliopsida</taxon>
        <taxon>eudicotyledons</taxon>
        <taxon>Gunneridae</taxon>
        <taxon>Pentapetalae</taxon>
        <taxon>rosids</taxon>
        <taxon>malvids</taxon>
        <taxon>Brassicales</taxon>
        <taxon>Brassicaceae</taxon>
        <taxon>Cardamineae</taxon>
        <taxon>Cardamine</taxon>
    </lineage>
</organism>
<sequence length="117" mass="13861">MSFELDRALQKMSIEEDKPIKLRTIPRACARERNVCNIMGRLLNPDNQKMSSLIHDMPRLWKINNKCRGFALSQDRFQFVFDSETDLATVLEAGAWTYDDWSMTLERYDEKPHEDYL</sequence>
<dbReference type="InterPro" id="IPR025558">
    <property type="entry name" value="DUF4283"/>
</dbReference>
<evidence type="ECO:0000259" key="1">
    <source>
        <dbReference type="Pfam" id="PF14111"/>
    </source>
</evidence>
<dbReference type="Pfam" id="PF14111">
    <property type="entry name" value="DUF4283"/>
    <property type="match status" value="1"/>
</dbReference>
<gene>
    <name evidence="2" type="ORF">V5N11_017607</name>
</gene>
<reference evidence="2 3" key="1">
    <citation type="submission" date="2024-04" db="EMBL/GenBank/DDBJ databases">
        <title>Genome assembly C_amara_ONT_v2.</title>
        <authorList>
            <person name="Yant L."/>
            <person name="Moore C."/>
            <person name="Slenker M."/>
        </authorList>
    </citation>
    <scope>NUCLEOTIDE SEQUENCE [LARGE SCALE GENOMIC DNA]</scope>
    <source>
        <tissue evidence="2">Leaf</tissue>
    </source>
</reference>
<comment type="caution">
    <text evidence="2">The sequence shown here is derived from an EMBL/GenBank/DDBJ whole genome shotgun (WGS) entry which is preliminary data.</text>
</comment>
<dbReference type="EMBL" id="JBANAX010000622">
    <property type="protein sequence ID" value="KAL1200358.1"/>
    <property type="molecule type" value="Genomic_DNA"/>
</dbReference>
<accession>A0ABD1A0F8</accession>
<feature type="domain" description="DUF4283" evidence="1">
    <location>
        <begin position="32"/>
        <end position="111"/>
    </location>
</feature>
<protein>
    <recommendedName>
        <fullName evidence="1">DUF4283 domain-containing protein</fullName>
    </recommendedName>
</protein>
<proteinExistence type="predicted"/>